<feature type="region of interest" description="Disordered" evidence="1">
    <location>
        <begin position="1"/>
        <end position="25"/>
    </location>
</feature>
<evidence type="ECO:0000259" key="2">
    <source>
        <dbReference type="Pfam" id="PF01370"/>
    </source>
</evidence>
<proteinExistence type="predicted"/>
<dbReference type="OrthoDB" id="202470at2759"/>
<dbReference type="PANTHER" id="PTHR43245">
    <property type="entry name" value="BIFUNCTIONAL POLYMYXIN RESISTANCE PROTEIN ARNA"/>
    <property type="match status" value="1"/>
</dbReference>
<evidence type="ECO:0000313" key="3">
    <source>
        <dbReference type="EMBL" id="RSH93306.1"/>
    </source>
</evidence>
<dbReference type="Pfam" id="PF01370">
    <property type="entry name" value="Epimerase"/>
    <property type="match status" value="1"/>
</dbReference>
<comment type="caution">
    <text evidence="3">The sequence shown here is derived from an EMBL/GenBank/DDBJ whole genome shotgun (WGS) entry which is preliminary data.</text>
</comment>
<feature type="domain" description="NAD-dependent epimerase/dehydratase" evidence="2">
    <location>
        <begin position="33"/>
        <end position="216"/>
    </location>
</feature>
<evidence type="ECO:0000256" key="1">
    <source>
        <dbReference type="SAM" id="MobiDB-lite"/>
    </source>
</evidence>
<name>A0A427YQJ3_9TREE</name>
<dbReference type="Gene3D" id="3.40.50.720">
    <property type="entry name" value="NAD(P)-binding Rossmann-like Domain"/>
    <property type="match status" value="1"/>
</dbReference>
<dbReference type="AlphaFoldDB" id="A0A427YQJ3"/>
<dbReference type="PANTHER" id="PTHR43245:SF55">
    <property type="entry name" value="NAD(P)-BINDING DOMAIN-CONTAINING PROTEIN"/>
    <property type="match status" value="1"/>
</dbReference>
<evidence type="ECO:0000313" key="4">
    <source>
        <dbReference type="Proteomes" id="UP000279259"/>
    </source>
</evidence>
<keyword evidence="4" id="KW-1185">Reference proteome</keyword>
<protein>
    <recommendedName>
        <fullName evidence="2">NAD-dependent epimerase/dehydratase domain-containing protein</fullName>
    </recommendedName>
</protein>
<dbReference type="EMBL" id="RSCD01000004">
    <property type="protein sequence ID" value="RSH93306.1"/>
    <property type="molecule type" value="Genomic_DNA"/>
</dbReference>
<sequence length="326" mass="36315">MPGPISSFTPTESLSERRLADPSLPVPPRKKRVIVTGGSGKLGRWVVREMVDHGWEVFNVDVVPPAPSEASVKARYIYTDLKDYGSVLGLLTDVDSGWRGVDAIIHLAAIPAPARAPNHVVFHTNITQTYNILEAARVAGVKNIALASSETVFGIPLHPHPPESFPLTEEPERPESSYSLAKLLGEKMSEQFTRWDPELKIVNIRLSNVIAPEDYINFPKWQDDPWQRAWNGFCYIDPRDCAQGFRLALEKPLKGTHVFNIANADTAFTAPTAELVKRVFPNIPYKPDTSDPREGLISIKKARDVLGFDPKYDWQSEVKKLQAGKA</sequence>
<dbReference type="InterPro" id="IPR036291">
    <property type="entry name" value="NAD(P)-bd_dom_sf"/>
</dbReference>
<reference evidence="3 4" key="1">
    <citation type="submission" date="2018-11" db="EMBL/GenBank/DDBJ databases">
        <title>Genome sequence of Saitozyma podzolica DSM 27192.</title>
        <authorList>
            <person name="Aliyu H."/>
            <person name="Gorte O."/>
            <person name="Ochsenreither K."/>
        </authorList>
    </citation>
    <scope>NUCLEOTIDE SEQUENCE [LARGE SCALE GENOMIC DNA]</scope>
    <source>
        <strain evidence="3 4">DSM 27192</strain>
    </source>
</reference>
<dbReference type="InterPro" id="IPR001509">
    <property type="entry name" value="Epimerase_deHydtase"/>
</dbReference>
<feature type="compositionally biased region" description="Polar residues" evidence="1">
    <location>
        <begin position="1"/>
        <end position="13"/>
    </location>
</feature>
<gene>
    <name evidence="3" type="ORF">EHS25_007660</name>
</gene>
<dbReference type="InterPro" id="IPR050177">
    <property type="entry name" value="Lipid_A_modif_metabolic_enz"/>
</dbReference>
<organism evidence="3 4">
    <name type="scientific">Saitozyma podzolica</name>
    <dbReference type="NCBI Taxonomy" id="1890683"/>
    <lineage>
        <taxon>Eukaryota</taxon>
        <taxon>Fungi</taxon>
        <taxon>Dikarya</taxon>
        <taxon>Basidiomycota</taxon>
        <taxon>Agaricomycotina</taxon>
        <taxon>Tremellomycetes</taxon>
        <taxon>Tremellales</taxon>
        <taxon>Trimorphomycetaceae</taxon>
        <taxon>Saitozyma</taxon>
    </lineage>
</organism>
<dbReference type="Proteomes" id="UP000279259">
    <property type="component" value="Unassembled WGS sequence"/>
</dbReference>
<accession>A0A427YQJ3</accession>
<dbReference type="SUPFAM" id="SSF51735">
    <property type="entry name" value="NAD(P)-binding Rossmann-fold domains"/>
    <property type="match status" value="1"/>
</dbReference>
<dbReference type="STRING" id="1890683.A0A427YQJ3"/>